<sequence>MADTSYTPEYTNPKPAAAATIAAATHALSVECRAWKEASLATELIFDHLLERMEKWIGAYGAMLANSIATVARGLGIRVDVAMGIRASRRTLRL</sequence>
<dbReference type="EMBL" id="CP136511">
    <property type="protein sequence ID" value="WOD14511.1"/>
    <property type="molecule type" value="Genomic_DNA"/>
</dbReference>
<organism evidence="1 2">
    <name type="scientific">Paraburkholderia kirstenboschensis</name>
    <dbReference type="NCBI Taxonomy" id="1245436"/>
    <lineage>
        <taxon>Bacteria</taxon>
        <taxon>Pseudomonadati</taxon>
        <taxon>Pseudomonadota</taxon>
        <taxon>Betaproteobacteria</taxon>
        <taxon>Burkholderiales</taxon>
        <taxon>Burkholderiaceae</taxon>
        <taxon>Paraburkholderia</taxon>
    </lineage>
</organism>
<reference evidence="1 2" key="1">
    <citation type="submission" date="2023-10" db="EMBL/GenBank/DDBJ databases">
        <title>Surface-active antibiotics is a multifunctional adaptation for post-fire microbes.</title>
        <authorList>
            <person name="Liu M.D."/>
            <person name="Du Y."/>
            <person name="Koupaei S.K."/>
            <person name="Kim N.R."/>
            <person name="Zhang W."/>
            <person name="Traxler M.F."/>
        </authorList>
    </citation>
    <scope>NUCLEOTIDE SEQUENCE [LARGE SCALE GENOMIC DNA]</scope>
    <source>
        <strain evidence="1 2">F3</strain>
    </source>
</reference>
<proteinExistence type="predicted"/>
<evidence type="ECO:0000313" key="2">
    <source>
        <dbReference type="Proteomes" id="UP001302652"/>
    </source>
</evidence>
<name>A0ABZ0EDC6_9BURK</name>
<dbReference type="Proteomes" id="UP001302652">
    <property type="component" value="Chromosome 3"/>
</dbReference>
<gene>
    <name evidence="1" type="ORF">RW095_03400</name>
</gene>
<accession>A0ABZ0EDC6</accession>
<evidence type="ECO:0000313" key="1">
    <source>
        <dbReference type="EMBL" id="WOD14511.1"/>
    </source>
</evidence>
<protein>
    <submittedName>
        <fullName evidence="1">Uncharacterized protein</fullName>
    </submittedName>
</protein>
<keyword evidence="2" id="KW-1185">Reference proteome</keyword>
<dbReference type="RefSeq" id="WP_317016417.1">
    <property type="nucleotide sequence ID" value="NZ_CP136511.1"/>
</dbReference>